<keyword evidence="4" id="KW-1185">Reference proteome</keyword>
<accession>D9X1R6</accession>
<dbReference type="Pfam" id="PF06054">
    <property type="entry name" value="CoiA_nuc"/>
    <property type="match status" value="1"/>
</dbReference>
<dbReference type="RefSeq" id="WP_003987573.1">
    <property type="nucleotide sequence ID" value="NZ_GG657757.1"/>
</dbReference>
<feature type="domain" description="Competence protein CoiA nuclease-like" evidence="2">
    <location>
        <begin position="67"/>
        <end position="150"/>
    </location>
</feature>
<evidence type="ECO:0000313" key="4">
    <source>
        <dbReference type="Proteomes" id="UP000004184"/>
    </source>
</evidence>
<dbReference type="Proteomes" id="UP000004184">
    <property type="component" value="Unassembled WGS sequence"/>
</dbReference>
<evidence type="ECO:0000259" key="2">
    <source>
        <dbReference type="Pfam" id="PF06054"/>
    </source>
</evidence>
<dbReference type="STRING" id="591159.SSQG_00006"/>
<evidence type="ECO:0000313" key="3">
    <source>
        <dbReference type="EMBL" id="EFL29488.1"/>
    </source>
</evidence>
<dbReference type="AlphaFoldDB" id="D9X1R6"/>
<evidence type="ECO:0000256" key="1">
    <source>
        <dbReference type="SAM" id="Coils"/>
    </source>
</evidence>
<sequence length="432" mass="47680">MHAGWGRLDASLDDLGCGRSWADVHRVKGLELACPECRGRVFARVSPHRARHFYHQVRPRDCALANESPEHHLLKLELATAARAAGFRAELEVGNQARTWRADVLVFDEQDRPFMALEAQLSPMTPQDARMRTDRYAVDGVAVCWISLEKRPWERGVPSLRLAPPRNRGDAWTVRYGMARYTWAAPRTVKTKAAWTHISCSLDDAIRWILQGRVHAHTGPDGTVWWTARSYVHLAIARARLEADAEAVHQAAATAQRRQAAQEQAAATERARLAAEQRRLAAEDRRLAAEEQAHEEQQAEQERLAAFFEHAGIKAALWPAFMQLVCSASGKSVACGEQSPAHGNGLLLYSRPREGSAFQLAGVACPDPSALAQWPADLTILVPGQAWLLPIEEAAQSPLKVAVLNPVTKHCAYERVGPRTTTLTRNPSGSGG</sequence>
<keyword evidence="1" id="KW-0175">Coiled coil</keyword>
<dbReference type="InterPro" id="IPR010330">
    <property type="entry name" value="CoiA_nuc"/>
</dbReference>
<protein>
    <recommendedName>
        <fullName evidence="2">Competence protein CoiA nuclease-like domain-containing protein</fullName>
    </recommendedName>
</protein>
<dbReference type="HOGENOM" id="CLU_634484_0_0_11"/>
<dbReference type="eggNOG" id="COG4469">
    <property type="taxonomic scope" value="Bacteria"/>
</dbReference>
<organism evidence="3 4">
    <name type="scientific">Streptomyces viridochromogenes (strain DSM 40736 / JCM 4977 / BCRC 1201 / Tue 494)</name>
    <dbReference type="NCBI Taxonomy" id="591159"/>
    <lineage>
        <taxon>Bacteria</taxon>
        <taxon>Bacillati</taxon>
        <taxon>Actinomycetota</taxon>
        <taxon>Actinomycetes</taxon>
        <taxon>Kitasatosporales</taxon>
        <taxon>Streptomycetaceae</taxon>
        <taxon>Streptomyces</taxon>
    </lineage>
</organism>
<proteinExistence type="predicted"/>
<feature type="coiled-coil region" evidence="1">
    <location>
        <begin position="238"/>
        <end position="300"/>
    </location>
</feature>
<name>D9X1R6_STRVT</name>
<gene>
    <name evidence="3" type="ORF">SSQG_00006</name>
</gene>
<reference evidence="4" key="1">
    <citation type="submission" date="2009-02" db="EMBL/GenBank/DDBJ databases">
        <title>Annotation of Streptomyces viridochromogenes strain DSM 40736.</title>
        <authorList>
            <consortium name="The Broad Institute Genome Sequencing Platform"/>
            <consortium name="Broad Institute Microbial Sequencing Center"/>
            <person name="Fischbach M."/>
            <person name="Godfrey P."/>
            <person name="Ward D."/>
            <person name="Young S."/>
            <person name="Zeng Q."/>
            <person name="Koehrsen M."/>
            <person name="Alvarado L."/>
            <person name="Berlin A.M."/>
            <person name="Bochicchio J."/>
            <person name="Borenstein D."/>
            <person name="Chapman S.B."/>
            <person name="Chen Z."/>
            <person name="Engels R."/>
            <person name="Freedman E."/>
            <person name="Gellesch M."/>
            <person name="Goldberg J."/>
            <person name="Griggs A."/>
            <person name="Gujja S."/>
            <person name="Heilman E.R."/>
            <person name="Heiman D.I."/>
            <person name="Hepburn T.A."/>
            <person name="Howarth C."/>
            <person name="Jen D."/>
            <person name="Larson L."/>
            <person name="Lewis B."/>
            <person name="Mehta T."/>
            <person name="Park D."/>
            <person name="Pearson M."/>
            <person name="Richards J."/>
            <person name="Roberts A."/>
            <person name="Saif S."/>
            <person name="Shea T.D."/>
            <person name="Shenoy N."/>
            <person name="Sisk P."/>
            <person name="Stolte C."/>
            <person name="Sykes S.N."/>
            <person name="Thomson T."/>
            <person name="Walk T."/>
            <person name="White J."/>
            <person name="Yandava C."/>
            <person name="Straight P."/>
            <person name="Clardy J."/>
            <person name="Hung D."/>
            <person name="Kolter R."/>
            <person name="Mekalanos J."/>
            <person name="Walker S."/>
            <person name="Walsh C.T."/>
            <person name="Wieland-Brown L.C."/>
            <person name="Haas B."/>
            <person name="Nusbaum C."/>
            <person name="Birren B."/>
        </authorList>
    </citation>
    <scope>NUCLEOTIDE SEQUENCE [LARGE SCALE GENOMIC DNA]</scope>
    <source>
        <strain evidence="4">DSM 40736 / JCM 4977 / BCRC 1201 / Tue 494</strain>
    </source>
</reference>
<dbReference type="EMBL" id="GG657757">
    <property type="protein sequence ID" value="EFL29488.1"/>
    <property type="molecule type" value="Genomic_DNA"/>
</dbReference>